<gene>
    <name evidence="3" type="ORF">PIN31115_03292</name>
</gene>
<organism evidence="3 4">
    <name type="scientific">Pandoraea iniqua</name>
    <dbReference type="NCBI Taxonomy" id="2508288"/>
    <lineage>
        <taxon>Bacteria</taxon>
        <taxon>Pseudomonadati</taxon>
        <taxon>Pseudomonadota</taxon>
        <taxon>Betaproteobacteria</taxon>
        <taxon>Burkholderiales</taxon>
        <taxon>Burkholderiaceae</taxon>
        <taxon>Pandoraea</taxon>
    </lineage>
</organism>
<protein>
    <submittedName>
        <fullName evidence="3">AAA family ATPase</fullName>
    </submittedName>
</protein>
<dbReference type="SUPFAM" id="SSF52540">
    <property type="entry name" value="P-loop containing nucleoside triphosphate hydrolases"/>
    <property type="match status" value="1"/>
</dbReference>
<feature type="domain" description="AAA+ ATPase" evidence="2">
    <location>
        <begin position="175"/>
        <end position="296"/>
    </location>
</feature>
<evidence type="ECO:0000256" key="1">
    <source>
        <dbReference type="SAM" id="MobiDB-lite"/>
    </source>
</evidence>
<dbReference type="Proteomes" id="UP000333828">
    <property type="component" value="Unassembled WGS sequence"/>
</dbReference>
<dbReference type="AlphaFoldDB" id="A0A5E4WJK4"/>
<accession>A0A5E4WJK4</accession>
<dbReference type="PANTHER" id="PTHR42935">
    <property type="entry name" value="SLR0930 PROTEIN"/>
    <property type="match status" value="1"/>
</dbReference>
<reference evidence="3 4" key="1">
    <citation type="submission" date="2019-08" db="EMBL/GenBank/DDBJ databases">
        <authorList>
            <person name="Peeters C."/>
        </authorList>
    </citation>
    <scope>NUCLEOTIDE SEQUENCE [LARGE SCALE GENOMIC DNA]</scope>
    <source>
        <strain evidence="3 4">LMG 31115</strain>
    </source>
</reference>
<dbReference type="SMART" id="SM00382">
    <property type="entry name" value="AAA"/>
    <property type="match status" value="1"/>
</dbReference>
<dbReference type="InterPro" id="IPR008533">
    <property type="entry name" value="DUF815"/>
</dbReference>
<feature type="compositionally biased region" description="Gly residues" evidence="1">
    <location>
        <begin position="74"/>
        <end position="85"/>
    </location>
</feature>
<proteinExistence type="predicted"/>
<keyword evidence="4" id="KW-1185">Reference proteome</keyword>
<dbReference type="CDD" id="cd00009">
    <property type="entry name" value="AAA"/>
    <property type="match status" value="1"/>
</dbReference>
<name>A0A5E4WJK4_9BURK</name>
<dbReference type="PANTHER" id="PTHR42935:SF1">
    <property type="entry name" value="SLR0930 PROTEIN"/>
    <property type="match status" value="1"/>
</dbReference>
<evidence type="ECO:0000313" key="4">
    <source>
        <dbReference type="Proteomes" id="UP000333828"/>
    </source>
</evidence>
<feature type="compositionally biased region" description="Low complexity" evidence="1">
    <location>
        <begin position="62"/>
        <end position="73"/>
    </location>
</feature>
<evidence type="ECO:0000313" key="3">
    <source>
        <dbReference type="EMBL" id="VVE24049.1"/>
    </source>
</evidence>
<dbReference type="InterPro" id="IPR027417">
    <property type="entry name" value="P-loop_NTPase"/>
</dbReference>
<dbReference type="EMBL" id="CABPSI010000003">
    <property type="protein sequence ID" value="VVE24049.1"/>
    <property type="molecule type" value="Genomic_DNA"/>
</dbReference>
<dbReference type="Gene3D" id="3.40.50.300">
    <property type="entry name" value="P-loop containing nucleotide triphosphate hydrolases"/>
    <property type="match status" value="1"/>
</dbReference>
<dbReference type="InterPro" id="IPR003593">
    <property type="entry name" value="AAA+_ATPase"/>
</dbReference>
<sequence>MTGTAWKSTAHRERGTTPANGHEAVPGQGAGDRASTDAPLYSGQQGPGGTSPVARASAAQASPSINSGTTSGTTPGGVPGNGGGQDALAPLCARLDRLTALVEQWLTGDKSSTVDWSASVAFHWRGSRGGQGGQGGARLVPVTDPQLISFDDLRNVSRQREVIERNTAQFVAGHPANNVLLTGARGTGKSSLVKACLYQFAPLGLRLVEVDKADLDDLPHIVGLLRARPERFVLFCDDLSFEPGESSYKGLKTALDGSVSGGAANVLVYATSNRRHLVPESASDNLDTHAGANGELHPGDAVEEKISLSERFGLWLTFYGFTQDEYLAAVALWLGHQGFDDAQIAEAREAALQWALTRGARSGRIAAQFARDYAGRRFAASLDAVPSDVPPTATP</sequence>
<evidence type="ECO:0000259" key="2">
    <source>
        <dbReference type="SMART" id="SM00382"/>
    </source>
</evidence>
<feature type="region of interest" description="Disordered" evidence="1">
    <location>
        <begin position="1"/>
        <end position="85"/>
    </location>
</feature>
<dbReference type="Pfam" id="PF05673">
    <property type="entry name" value="DUF815"/>
    <property type="match status" value="1"/>
</dbReference>